<dbReference type="EMBL" id="CM046397">
    <property type="protein sequence ID" value="KAI8534864.1"/>
    <property type="molecule type" value="Genomic_DNA"/>
</dbReference>
<accession>A0ACC0M2P8</accession>
<proteinExistence type="predicted"/>
<evidence type="ECO:0000313" key="2">
    <source>
        <dbReference type="Proteomes" id="UP001062846"/>
    </source>
</evidence>
<organism evidence="1 2">
    <name type="scientific">Rhododendron molle</name>
    <name type="common">Chinese azalea</name>
    <name type="synonym">Azalea mollis</name>
    <dbReference type="NCBI Taxonomy" id="49168"/>
    <lineage>
        <taxon>Eukaryota</taxon>
        <taxon>Viridiplantae</taxon>
        <taxon>Streptophyta</taxon>
        <taxon>Embryophyta</taxon>
        <taxon>Tracheophyta</taxon>
        <taxon>Spermatophyta</taxon>
        <taxon>Magnoliopsida</taxon>
        <taxon>eudicotyledons</taxon>
        <taxon>Gunneridae</taxon>
        <taxon>Pentapetalae</taxon>
        <taxon>asterids</taxon>
        <taxon>Ericales</taxon>
        <taxon>Ericaceae</taxon>
        <taxon>Ericoideae</taxon>
        <taxon>Rhodoreae</taxon>
        <taxon>Rhododendron</taxon>
    </lineage>
</organism>
<reference evidence="1" key="1">
    <citation type="submission" date="2022-02" db="EMBL/GenBank/DDBJ databases">
        <title>Plant Genome Project.</title>
        <authorList>
            <person name="Zhang R.-G."/>
        </authorList>
    </citation>
    <scope>NUCLEOTIDE SEQUENCE</scope>
    <source>
        <strain evidence="1">AT1</strain>
    </source>
</reference>
<keyword evidence="2" id="KW-1185">Reference proteome</keyword>
<gene>
    <name evidence="1" type="ORF">RHMOL_Rhmol10G0129900</name>
</gene>
<sequence length="124" mass="14094">MTWNREDGKVFETLSEDISTMNSEALHIKRKAMPVVRFMIIGYNPGSDTVFLRVHESVFSYGFEDGRSENVGRCSLGGWDMRLQRFHSRSCVVASKHSLGAIEEGGRRSKGNKLKPCKRQEKLV</sequence>
<comment type="caution">
    <text evidence="1">The sequence shown here is derived from an EMBL/GenBank/DDBJ whole genome shotgun (WGS) entry which is preliminary data.</text>
</comment>
<evidence type="ECO:0000313" key="1">
    <source>
        <dbReference type="EMBL" id="KAI8534864.1"/>
    </source>
</evidence>
<dbReference type="Proteomes" id="UP001062846">
    <property type="component" value="Chromosome 10"/>
</dbReference>
<name>A0ACC0M2P8_RHOML</name>
<protein>
    <submittedName>
        <fullName evidence="1">Uncharacterized protein</fullName>
    </submittedName>
</protein>